<evidence type="ECO:0000313" key="2">
    <source>
        <dbReference type="EMBL" id="GIM82661.1"/>
    </source>
</evidence>
<comment type="caution">
    <text evidence="3">The sequence shown here is derived from an EMBL/GenBank/DDBJ whole genome shotgun (WGS) entry which is preliminary data.</text>
</comment>
<dbReference type="EMBL" id="VFOL01000001">
    <property type="protein sequence ID" value="TQL35846.1"/>
    <property type="molecule type" value="Genomic_DNA"/>
</dbReference>
<protein>
    <submittedName>
        <fullName evidence="3">DUF2993 family protein</fullName>
    </submittedName>
</protein>
<organism evidence="3 4">
    <name type="scientific">Salinispora arenicola</name>
    <dbReference type="NCBI Taxonomy" id="168697"/>
    <lineage>
        <taxon>Bacteria</taxon>
        <taxon>Bacillati</taxon>
        <taxon>Actinomycetota</taxon>
        <taxon>Actinomycetes</taxon>
        <taxon>Micromonosporales</taxon>
        <taxon>Micromonosporaceae</taxon>
        <taxon>Salinispora</taxon>
    </lineage>
</organism>
<evidence type="ECO:0000313" key="3">
    <source>
        <dbReference type="EMBL" id="TQL35846.1"/>
    </source>
</evidence>
<accession>A0A542XJ49</accession>
<dbReference type="Proteomes" id="UP000677457">
    <property type="component" value="Unassembled WGS sequence"/>
</dbReference>
<keyword evidence="5" id="KW-1185">Reference proteome</keyword>
<sequence length="262" mass="27929">MTEEHPYQGERPQRQRGRRVLVVLLILLLVLIGLLVTADRVAAGMAERVLADQVRTEIAQQNVEAGPPEVEIGGFPFVTQVLDGRYKRISIGLREVRGSVQGDVLALPTLDIDAHDVTASLDTLRSGQGEVVAGSVTGTGTVSYDSLAARLDQEGLRLGERDGKLVVTAPVDILGERLPVTGTADLKVDQGRVALRFTNLTAEGMPSGPLARVLLNNFAQGISVDVPLPELPFDLTVREVRPLPEGLQVTAEAAEVPINAAG</sequence>
<reference evidence="3 4" key="1">
    <citation type="submission" date="2019-06" db="EMBL/GenBank/DDBJ databases">
        <title>Sequencing the genomes of 1000 actinobacteria strains.</title>
        <authorList>
            <person name="Klenk H.-P."/>
        </authorList>
    </citation>
    <scope>NUCLEOTIDE SEQUENCE [LARGE SCALE GENOMIC DNA]</scope>
    <source>
        <strain evidence="3 4">DSM 44819</strain>
    </source>
</reference>
<reference evidence="2 5" key="2">
    <citation type="submission" date="2021-03" db="EMBL/GenBank/DDBJ databases">
        <title>Whole genome shotgun sequence of Salinispora arenicola NBRC 105043.</title>
        <authorList>
            <person name="Komaki H."/>
            <person name="Tamura T."/>
        </authorList>
    </citation>
    <scope>NUCLEOTIDE SEQUENCE [LARGE SCALE GENOMIC DNA]</scope>
    <source>
        <strain evidence="2 5">NBRC 105043</strain>
    </source>
</reference>
<dbReference type="EMBL" id="BOQM01000006">
    <property type="protein sequence ID" value="GIM82661.1"/>
    <property type="molecule type" value="Genomic_DNA"/>
</dbReference>
<feature type="transmembrane region" description="Helical" evidence="1">
    <location>
        <begin position="20"/>
        <end position="38"/>
    </location>
</feature>
<dbReference type="GeneID" id="93770243"/>
<dbReference type="Pfam" id="PF11209">
    <property type="entry name" value="LmeA"/>
    <property type="match status" value="1"/>
</dbReference>
<keyword evidence="1" id="KW-0812">Transmembrane</keyword>
<dbReference type="Proteomes" id="UP000315983">
    <property type="component" value="Unassembled WGS sequence"/>
</dbReference>
<proteinExistence type="predicted"/>
<evidence type="ECO:0000313" key="4">
    <source>
        <dbReference type="Proteomes" id="UP000315983"/>
    </source>
</evidence>
<dbReference type="RefSeq" id="WP_016810705.1">
    <property type="nucleotide sequence ID" value="NZ_BOQM01000006.1"/>
</dbReference>
<dbReference type="AlphaFoldDB" id="A0A542XJ49"/>
<evidence type="ECO:0000313" key="5">
    <source>
        <dbReference type="Proteomes" id="UP000677457"/>
    </source>
</evidence>
<keyword evidence="1" id="KW-0472">Membrane</keyword>
<gene>
    <name evidence="3" type="ORF">FB564_0915</name>
    <name evidence="2" type="ORF">Sar04_08340</name>
</gene>
<keyword evidence="1" id="KW-1133">Transmembrane helix</keyword>
<name>A0A542XJ49_SALAC</name>
<dbReference type="InterPro" id="IPR021373">
    <property type="entry name" value="DUF2993"/>
</dbReference>
<evidence type="ECO:0000256" key="1">
    <source>
        <dbReference type="SAM" id="Phobius"/>
    </source>
</evidence>